<dbReference type="OrthoDB" id="6628767at2759"/>
<protein>
    <submittedName>
        <fullName evidence="2">C2H2-type domain-containing protein</fullName>
    </submittedName>
</protein>
<dbReference type="Proteomes" id="UP000887116">
    <property type="component" value="Unassembled WGS sequence"/>
</dbReference>
<reference evidence="2" key="1">
    <citation type="submission" date="2020-07" db="EMBL/GenBank/DDBJ databases">
        <title>Multicomponent nature underlies the extraordinary mechanical properties of spider dragline silk.</title>
        <authorList>
            <person name="Kono N."/>
            <person name="Nakamura H."/>
            <person name="Mori M."/>
            <person name="Yoshida Y."/>
            <person name="Ohtoshi R."/>
            <person name="Malay A.D."/>
            <person name="Moran D.A.P."/>
            <person name="Tomita M."/>
            <person name="Numata K."/>
            <person name="Arakawa K."/>
        </authorList>
    </citation>
    <scope>NUCLEOTIDE SEQUENCE</scope>
</reference>
<gene>
    <name evidence="2" type="ORF">TNCT_98421</name>
</gene>
<dbReference type="AlphaFoldDB" id="A0A8X6LUP5"/>
<name>A0A8X6LUP5_TRICU</name>
<accession>A0A8X6LUP5</accession>
<evidence type="ECO:0000256" key="1">
    <source>
        <dbReference type="SAM" id="MobiDB-lite"/>
    </source>
</evidence>
<feature type="region of interest" description="Disordered" evidence="1">
    <location>
        <begin position="1"/>
        <end position="59"/>
    </location>
</feature>
<dbReference type="PANTHER" id="PTHR19446">
    <property type="entry name" value="REVERSE TRANSCRIPTASES"/>
    <property type="match status" value="1"/>
</dbReference>
<dbReference type="EMBL" id="BMAO01018138">
    <property type="protein sequence ID" value="GFR21337.1"/>
    <property type="molecule type" value="Genomic_DNA"/>
</dbReference>
<keyword evidence="3" id="KW-1185">Reference proteome</keyword>
<sequence length="346" mass="38989">MIQEKLPKLRVIEGPKARRDKKKKKLAPILTGEPGTRPLAPVPDSPTAPVMDVATTDGDDQASLRGRIDLARPCTLSSFIEPLDALLEVEEINNRMLIFNDIAQGVVQTVQDHFRLSVPPNRSNSTGNRSGGLDLANPQKVQSCYRWNRRKCVRALTQPSSARCPVKLEETFNYFKGIWETVGSPAERPFPEPPTRPPVVEILSKDFVADCLRSCENSSPGEDLISYRHWREIDPSCTILTKIFNICLQVADIPTSWKSSRTILIHKKGELDRLDNWRPISLSNTIYKLFTKCMARKLSDWCEMNEVLSSAQRGFHRLMACWSITSCCPNTWSLPDAPKQTSSQRG</sequence>
<evidence type="ECO:0000313" key="3">
    <source>
        <dbReference type="Proteomes" id="UP000887116"/>
    </source>
</evidence>
<feature type="compositionally biased region" description="Basic and acidic residues" evidence="1">
    <location>
        <begin position="1"/>
        <end position="17"/>
    </location>
</feature>
<organism evidence="2 3">
    <name type="scientific">Trichonephila clavata</name>
    <name type="common">Joro spider</name>
    <name type="synonym">Nephila clavata</name>
    <dbReference type="NCBI Taxonomy" id="2740835"/>
    <lineage>
        <taxon>Eukaryota</taxon>
        <taxon>Metazoa</taxon>
        <taxon>Ecdysozoa</taxon>
        <taxon>Arthropoda</taxon>
        <taxon>Chelicerata</taxon>
        <taxon>Arachnida</taxon>
        <taxon>Araneae</taxon>
        <taxon>Araneomorphae</taxon>
        <taxon>Entelegynae</taxon>
        <taxon>Araneoidea</taxon>
        <taxon>Nephilidae</taxon>
        <taxon>Trichonephila</taxon>
    </lineage>
</organism>
<proteinExistence type="predicted"/>
<comment type="caution">
    <text evidence="2">The sequence shown here is derived from an EMBL/GenBank/DDBJ whole genome shotgun (WGS) entry which is preliminary data.</text>
</comment>
<evidence type="ECO:0000313" key="2">
    <source>
        <dbReference type="EMBL" id="GFR21337.1"/>
    </source>
</evidence>